<sequence>MVLRHVLGSGLFSALLLLSSTALSAEIKPPLQIVVSTERQSLTVYDGDKVVATSRVSTGKRGHATPTGIFSILEKRRTHASNIYSDAPMPFMQRLTWSGIALHGSNHVPGYPASHGCVRLPDSFARDLFKLTRGGLHVIITPDMAAPERVDSAALFAPPSTLLSDVPLRPAVLQQAGQAMQGPSLPAADPDTSVKLAMNDTAHATSSDMSAPQPLAAMSTASPQTTPSSPAPASSSAASSAPVSPDPISPKPASSSPGLTVPPASLQPAGTGSPIPGLTATASPIRILITRRGQRETVMSAQEALNALGYDAGLADGRVGTQTLAAIAAFRAAESLPGQDRLSEDLLSVLFSKANLPPPPEGHLLVRRDFKPLLEAEIGIRQPEQALGTHFLQYHAADANEPQGGWYGMSLPDRLPAAMQKRIGITDPTPPATLTAVLDRLDISQDLRNAINALITDGASLSISDRAMSLETGKGTDFVTLTQPG</sequence>
<dbReference type="NCBIfam" id="NF004785">
    <property type="entry name" value="PRK06132.1-2"/>
    <property type="match status" value="1"/>
</dbReference>
<comment type="caution">
    <text evidence="11">The sequence shown here is derived from an EMBL/GenBank/DDBJ whole genome shotgun (WGS) entry which is preliminary data.</text>
</comment>
<dbReference type="InterPro" id="IPR036365">
    <property type="entry name" value="PGBD-like_sf"/>
</dbReference>
<comment type="pathway">
    <text evidence="1 7">Cell wall biogenesis; peptidoglycan biosynthesis.</text>
</comment>
<feature type="region of interest" description="Disordered" evidence="8">
    <location>
        <begin position="202"/>
        <end position="278"/>
    </location>
</feature>
<evidence type="ECO:0000256" key="9">
    <source>
        <dbReference type="SAM" id="SignalP"/>
    </source>
</evidence>
<dbReference type="RefSeq" id="WP_075635003.1">
    <property type="nucleotide sequence ID" value="NZ_MKIO01000029.1"/>
</dbReference>
<dbReference type="Gene3D" id="2.40.440.10">
    <property type="entry name" value="L,D-transpeptidase catalytic domain-like"/>
    <property type="match status" value="1"/>
</dbReference>
<feature type="signal peptide" evidence="9">
    <location>
        <begin position="1"/>
        <end position="24"/>
    </location>
</feature>
<feature type="active site" description="Proton donor/acceptor" evidence="7">
    <location>
        <position position="103"/>
    </location>
</feature>
<keyword evidence="5 7" id="KW-0573">Peptidoglycan synthesis</keyword>
<dbReference type="PANTHER" id="PTHR30582:SF2">
    <property type="entry name" value="L,D-TRANSPEPTIDASE YCIB-RELATED"/>
    <property type="match status" value="1"/>
</dbReference>
<dbReference type="PROSITE" id="PS52029">
    <property type="entry name" value="LD_TPASE"/>
    <property type="match status" value="1"/>
</dbReference>
<evidence type="ECO:0000256" key="7">
    <source>
        <dbReference type="PROSITE-ProRule" id="PRU01373"/>
    </source>
</evidence>
<dbReference type="Proteomes" id="UP000186143">
    <property type="component" value="Unassembled WGS sequence"/>
</dbReference>
<dbReference type="AlphaFoldDB" id="A0A1Q9AJN2"/>
<dbReference type="Gene3D" id="1.10.101.10">
    <property type="entry name" value="PGBD-like superfamily/PGBD"/>
    <property type="match status" value="1"/>
</dbReference>
<keyword evidence="9" id="KW-0732">Signal</keyword>
<dbReference type="SUPFAM" id="SSF47090">
    <property type="entry name" value="PGBD-like"/>
    <property type="match status" value="1"/>
</dbReference>
<dbReference type="GO" id="GO:0071555">
    <property type="term" value="P:cell wall organization"/>
    <property type="evidence" value="ECO:0007669"/>
    <property type="project" value="UniProtKB-UniRule"/>
</dbReference>
<dbReference type="GO" id="GO:0016740">
    <property type="term" value="F:transferase activity"/>
    <property type="evidence" value="ECO:0007669"/>
    <property type="project" value="UniProtKB-KW"/>
</dbReference>
<dbReference type="EMBL" id="MKIO01000029">
    <property type="protein sequence ID" value="OLP55463.1"/>
    <property type="molecule type" value="Genomic_DNA"/>
</dbReference>
<evidence type="ECO:0000256" key="8">
    <source>
        <dbReference type="SAM" id="MobiDB-lite"/>
    </source>
</evidence>
<proteinExistence type="inferred from homology"/>
<gene>
    <name evidence="11" type="ORF">BJF92_23270</name>
</gene>
<dbReference type="PIRSF" id="PIRSF029342">
    <property type="entry name" value="UCP029342_ErfK/YbiS/YcfS/YnhG"/>
    <property type="match status" value="1"/>
</dbReference>
<keyword evidence="6 7" id="KW-0961">Cell wall biogenesis/degradation</keyword>
<dbReference type="STRING" id="1672749.BJF92_23270"/>
<dbReference type="GO" id="GO:0008360">
    <property type="term" value="P:regulation of cell shape"/>
    <property type="evidence" value="ECO:0007669"/>
    <property type="project" value="UniProtKB-UniRule"/>
</dbReference>
<name>A0A1Q9AJN2_9HYPH</name>
<dbReference type="InterPro" id="IPR050979">
    <property type="entry name" value="LD-transpeptidase"/>
</dbReference>
<protein>
    <recommendedName>
        <fullName evidence="10">L,D-TPase catalytic domain-containing protein</fullName>
    </recommendedName>
</protein>
<feature type="domain" description="L,D-TPase catalytic" evidence="10">
    <location>
        <begin position="31"/>
        <end position="141"/>
    </location>
</feature>
<accession>A0A1Q9AJN2</accession>
<evidence type="ECO:0000256" key="6">
    <source>
        <dbReference type="ARBA" id="ARBA00023316"/>
    </source>
</evidence>
<evidence type="ECO:0000259" key="10">
    <source>
        <dbReference type="PROSITE" id="PS52029"/>
    </source>
</evidence>
<dbReference type="GO" id="GO:0071972">
    <property type="term" value="F:peptidoglycan L,D-transpeptidase activity"/>
    <property type="evidence" value="ECO:0007669"/>
    <property type="project" value="TreeGrafter"/>
</dbReference>
<feature type="compositionally biased region" description="Low complexity" evidence="8">
    <location>
        <begin position="216"/>
        <end position="243"/>
    </location>
</feature>
<dbReference type="SUPFAM" id="SSF141523">
    <property type="entry name" value="L,D-transpeptidase catalytic domain-like"/>
    <property type="match status" value="1"/>
</dbReference>
<comment type="similarity">
    <text evidence="2">Belongs to the YkuD family.</text>
</comment>
<dbReference type="InterPro" id="IPR002477">
    <property type="entry name" value="Peptidoglycan-bd-like"/>
</dbReference>
<dbReference type="Pfam" id="PF01471">
    <property type="entry name" value="PG_binding_1"/>
    <property type="match status" value="1"/>
</dbReference>
<dbReference type="InterPro" id="IPR036366">
    <property type="entry name" value="PGBDSf"/>
</dbReference>
<dbReference type="PANTHER" id="PTHR30582">
    <property type="entry name" value="L,D-TRANSPEPTIDASE"/>
    <property type="match status" value="1"/>
</dbReference>
<dbReference type="InterPro" id="IPR005490">
    <property type="entry name" value="LD_TPept_cat_dom"/>
</dbReference>
<dbReference type="GO" id="GO:0018104">
    <property type="term" value="P:peptidoglycan-protein cross-linking"/>
    <property type="evidence" value="ECO:0007669"/>
    <property type="project" value="TreeGrafter"/>
</dbReference>
<dbReference type="UniPathway" id="UPA00219"/>
<feature type="chain" id="PRO_5012932104" description="L,D-TPase catalytic domain-containing protein" evidence="9">
    <location>
        <begin position="25"/>
        <end position="485"/>
    </location>
</feature>
<dbReference type="InterPro" id="IPR038063">
    <property type="entry name" value="Transpep_catalytic_dom"/>
</dbReference>
<evidence type="ECO:0000313" key="11">
    <source>
        <dbReference type="EMBL" id="OLP55463.1"/>
    </source>
</evidence>
<reference evidence="11 12" key="1">
    <citation type="submission" date="2016-09" db="EMBL/GenBank/DDBJ databases">
        <title>Rhizobium sp. nov., a novel species isolated from the rice rhizosphere.</title>
        <authorList>
            <person name="Zhao J."/>
            <person name="Zhang X."/>
        </authorList>
    </citation>
    <scope>NUCLEOTIDE SEQUENCE [LARGE SCALE GENOMIC DNA]</scope>
    <source>
        <strain evidence="11 12">MH17</strain>
    </source>
</reference>
<dbReference type="Pfam" id="PF03734">
    <property type="entry name" value="YkuD"/>
    <property type="match status" value="1"/>
</dbReference>
<evidence type="ECO:0000256" key="1">
    <source>
        <dbReference type="ARBA" id="ARBA00004752"/>
    </source>
</evidence>
<dbReference type="GO" id="GO:0005576">
    <property type="term" value="C:extracellular region"/>
    <property type="evidence" value="ECO:0007669"/>
    <property type="project" value="TreeGrafter"/>
</dbReference>
<evidence type="ECO:0000256" key="5">
    <source>
        <dbReference type="ARBA" id="ARBA00022984"/>
    </source>
</evidence>
<evidence type="ECO:0000256" key="3">
    <source>
        <dbReference type="ARBA" id="ARBA00022679"/>
    </source>
</evidence>
<feature type="active site" description="Nucleophile" evidence="7">
    <location>
        <position position="117"/>
    </location>
</feature>
<organism evidence="11 12">
    <name type="scientific">Xaviernesmea rhizosphaerae</name>
    <dbReference type="NCBI Taxonomy" id="1672749"/>
    <lineage>
        <taxon>Bacteria</taxon>
        <taxon>Pseudomonadati</taxon>
        <taxon>Pseudomonadota</taxon>
        <taxon>Alphaproteobacteria</taxon>
        <taxon>Hyphomicrobiales</taxon>
        <taxon>Rhizobiaceae</taxon>
        <taxon>Rhizobium/Agrobacterium group</taxon>
        <taxon>Xaviernesmea</taxon>
    </lineage>
</organism>
<dbReference type="CDD" id="cd16913">
    <property type="entry name" value="YkuD_like"/>
    <property type="match status" value="1"/>
</dbReference>
<evidence type="ECO:0000256" key="4">
    <source>
        <dbReference type="ARBA" id="ARBA00022960"/>
    </source>
</evidence>
<keyword evidence="4 7" id="KW-0133">Cell shape</keyword>
<evidence type="ECO:0000313" key="12">
    <source>
        <dbReference type="Proteomes" id="UP000186143"/>
    </source>
</evidence>
<keyword evidence="3" id="KW-0808">Transferase</keyword>
<evidence type="ECO:0000256" key="2">
    <source>
        <dbReference type="ARBA" id="ARBA00005992"/>
    </source>
</evidence>
<dbReference type="InterPro" id="IPR016915">
    <property type="entry name" value="UCP029342"/>
</dbReference>